<protein>
    <submittedName>
        <fullName evidence="1">Uncharacterized protein</fullName>
    </submittedName>
</protein>
<dbReference type="EMBL" id="OZ021735">
    <property type="protein sequence ID" value="CAK9309278.1"/>
    <property type="molecule type" value="Genomic_DNA"/>
</dbReference>
<gene>
    <name evidence="1" type="ORF">CITCOLO1_LOCUS825</name>
</gene>
<keyword evidence="2" id="KW-1185">Reference proteome</keyword>
<organism evidence="1 2">
    <name type="scientific">Citrullus colocynthis</name>
    <name type="common">colocynth</name>
    <dbReference type="NCBI Taxonomy" id="252529"/>
    <lineage>
        <taxon>Eukaryota</taxon>
        <taxon>Viridiplantae</taxon>
        <taxon>Streptophyta</taxon>
        <taxon>Embryophyta</taxon>
        <taxon>Tracheophyta</taxon>
        <taxon>Spermatophyta</taxon>
        <taxon>Magnoliopsida</taxon>
        <taxon>eudicotyledons</taxon>
        <taxon>Gunneridae</taxon>
        <taxon>Pentapetalae</taxon>
        <taxon>rosids</taxon>
        <taxon>fabids</taxon>
        <taxon>Cucurbitales</taxon>
        <taxon>Cucurbitaceae</taxon>
        <taxon>Benincaseae</taxon>
        <taxon>Citrullus</taxon>
    </lineage>
</organism>
<evidence type="ECO:0000313" key="2">
    <source>
        <dbReference type="Proteomes" id="UP001642487"/>
    </source>
</evidence>
<dbReference type="Proteomes" id="UP001642487">
    <property type="component" value="Chromosome 1"/>
</dbReference>
<name>A0ABP0XR74_9ROSI</name>
<evidence type="ECO:0000313" key="1">
    <source>
        <dbReference type="EMBL" id="CAK9309278.1"/>
    </source>
</evidence>
<accession>A0ABP0XR74</accession>
<proteinExistence type="predicted"/>
<sequence>MENQVADHFSILKRKLEESMKSEMPWYAYFENYLTVEVVPPEATSHKLKKIFHDP</sequence>
<reference evidence="1 2" key="1">
    <citation type="submission" date="2024-03" db="EMBL/GenBank/DDBJ databases">
        <authorList>
            <person name="Gkanogiannis A."/>
            <person name="Becerra Lopez-Lavalle L."/>
        </authorList>
    </citation>
    <scope>NUCLEOTIDE SEQUENCE [LARGE SCALE GENOMIC DNA]</scope>
</reference>
<feature type="non-terminal residue" evidence="1">
    <location>
        <position position="55"/>
    </location>
</feature>